<dbReference type="WBParaSite" id="GPUH_0002456801-mRNA-1">
    <property type="protein sequence ID" value="GPUH_0002456801-mRNA-1"/>
    <property type="gene ID" value="GPUH_0002456801"/>
</dbReference>
<evidence type="ECO:0000313" key="2">
    <source>
        <dbReference type="Proteomes" id="UP000271098"/>
    </source>
</evidence>
<dbReference type="GO" id="GO:0000289">
    <property type="term" value="P:nuclear-transcribed mRNA poly(A) tail shortening"/>
    <property type="evidence" value="ECO:0007669"/>
    <property type="project" value="InterPro"/>
</dbReference>
<dbReference type="GO" id="GO:0000932">
    <property type="term" value="C:P-body"/>
    <property type="evidence" value="ECO:0007669"/>
    <property type="project" value="TreeGrafter"/>
</dbReference>
<dbReference type="Gene3D" id="1.10.510.10">
    <property type="entry name" value="Transferase(Phosphotransferase) domain 1"/>
    <property type="match status" value="1"/>
</dbReference>
<dbReference type="InterPro" id="IPR030844">
    <property type="entry name" value="PAN3"/>
</dbReference>
<dbReference type="OrthoDB" id="204958at2759"/>
<dbReference type="AlphaFoldDB" id="A0A183EU97"/>
<name>A0A183EU97_9BILA</name>
<dbReference type="EMBL" id="UYRT01101486">
    <property type="protein sequence ID" value="VDN42975.1"/>
    <property type="molecule type" value="Genomic_DNA"/>
</dbReference>
<evidence type="ECO:0000313" key="3">
    <source>
        <dbReference type="WBParaSite" id="GPUH_0002456801-mRNA-1"/>
    </source>
</evidence>
<proteinExistence type="predicted"/>
<dbReference type="GO" id="GO:0031251">
    <property type="term" value="C:PAN complex"/>
    <property type="evidence" value="ECO:0007669"/>
    <property type="project" value="InterPro"/>
</dbReference>
<evidence type="ECO:0000313" key="1">
    <source>
        <dbReference type="EMBL" id="VDN42975.1"/>
    </source>
</evidence>
<reference evidence="3" key="1">
    <citation type="submission" date="2016-06" db="UniProtKB">
        <authorList>
            <consortium name="WormBaseParasite"/>
        </authorList>
    </citation>
    <scope>IDENTIFICATION</scope>
</reference>
<sequence length="175" mass="19699">MFVHYPLCIGYIIALTINGLCLSLNAKKATIGQIRNVCLCKTTAGNFVYHGPLPHIGRYKPSRGATYFSPPELKMELLQRQLAIQCRAEPSLYPDVPQNVEYFQNLVPLENIKFTGGHVDRGIFGTHITTVYKAINVRDGMPYCLRRIHNQLRSKDPHTAMFAGVSTLCTRSDLF</sequence>
<gene>
    <name evidence="1" type="ORF">GPUH_LOCUS24539</name>
</gene>
<dbReference type="Proteomes" id="UP000271098">
    <property type="component" value="Unassembled WGS sequence"/>
</dbReference>
<dbReference type="PANTHER" id="PTHR12272:SF11">
    <property type="entry name" value="PAN2-PAN3 DEADENYLATION COMPLEX SUBUNIT PAN3"/>
    <property type="match status" value="1"/>
</dbReference>
<dbReference type="PANTHER" id="PTHR12272">
    <property type="entry name" value="DEADENYLATION COMPLEX SUBUNIT PAN3"/>
    <property type="match status" value="1"/>
</dbReference>
<reference evidence="1 2" key="2">
    <citation type="submission" date="2018-11" db="EMBL/GenBank/DDBJ databases">
        <authorList>
            <consortium name="Pathogen Informatics"/>
        </authorList>
    </citation>
    <scope>NUCLEOTIDE SEQUENCE [LARGE SCALE GENOMIC DNA]</scope>
</reference>
<dbReference type="GO" id="GO:0008143">
    <property type="term" value="F:poly(A) binding"/>
    <property type="evidence" value="ECO:0007669"/>
    <property type="project" value="TreeGrafter"/>
</dbReference>
<organism evidence="3">
    <name type="scientific">Gongylonema pulchrum</name>
    <dbReference type="NCBI Taxonomy" id="637853"/>
    <lineage>
        <taxon>Eukaryota</taxon>
        <taxon>Metazoa</taxon>
        <taxon>Ecdysozoa</taxon>
        <taxon>Nematoda</taxon>
        <taxon>Chromadorea</taxon>
        <taxon>Rhabditida</taxon>
        <taxon>Spirurina</taxon>
        <taxon>Spiruromorpha</taxon>
        <taxon>Spiruroidea</taxon>
        <taxon>Gongylonematidae</taxon>
        <taxon>Gongylonema</taxon>
    </lineage>
</organism>
<accession>A0A183EU97</accession>
<protein>
    <submittedName>
        <fullName evidence="1 3">Uncharacterized protein</fullName>
    </submittedName>
</protein>
<keyword evidence="2" id="KW-1185">Reference proteome</keyword>